<proteinExistence type="predicted"/>
<organism evidence="1">
    <name type="scientific">Hainan oligodon formosanus arterivirus</name>
    <dbReference type="NCBI Taxonomy" id="2116440"/>
    <lineage>
        <taxon>Viruses</taxon>
        <taxon>Riboviria</taxon>
        <taxon>Orthornavirae</taxon>
        <taxon>Pisuviricota</taxon>
        <taxon>Pisoniviricetes</taxon>
        <taxon>Nidovirales</taxon>
        <taxon>Arnidovirineae</taxon>
        <taxon>Olifoviridae</taxon>
        <taxon>Gofosavirinae</taxon>
        <taxon>Kukrinivirus</taxon>
        <taxon>Kukrinivirus oligodontis</taxon>
        <taxon>Oligodon snake nidovirus 1</taxon>
    </lineage>
</organism>
<evidence type="ECO:0000313" key="2">
    <source>
        <dbReference type="Proteomes" id="UP000502964"/>
    </source>
</evidence>
<protein>
    <submittedName>
        <fullName evidence="1">Uncharacterized protein</fullName>
    </submittedName>
</protein>
<sequence>MNPLLLLLPVSLVLANSDMYTPKCVCMATAYENDLGWFPKPDSDPAACFPISDYQTMVVWPNGMVKCVYNKLLESHINCTMVTFGKMGLD</sequence>
<dbReference type="Proteomes" id="UP000502964">
    <property type="component" value="Segment"/>
</dbReference>
<accession>A0A2P1GMX7</accession>
<dbReference type="EMBL" id="MG600022">
    <property type="protein sequence ID" value="AVM87320.1"/>
    <property type="molecule type" value="Genomic_RNA"/>
</dbReference>
<evidence type="ECO:0000313" key="1">
    <source>
        <dbReference type="EMBL" id="AVM87320.1"/>
    </source>
</evidence>
<dbReference type="RefSeq" id="YP_009755861.1">
    <property type="nucleotide sequence ID" value="NC_046958.1"/>
</dbReference>
<name>A0A2P1GMX7_9NIDO</name>
<dbReference type="GeneID" id="54124736"/>
<dbReference type="KEGG" id="vg:54124736"/>
<keyword evidence="2" id="KW-1185">Reference proteome</keyword>
<reference evidence="1" key="1">
    <citation type="journal article" date="2018" name="Nature">
        <title>The evolutionary history of vertebrate RNA viruses.</title>
        <authorList>
            <person name="Shi M."/>
            <person name="Lin X.D."/>
            <person name="Chen X."/>
            <person name="Tian J.H."/>
            <person name="Chen L.J."/>
            <person name="Li K."/>
            <person name="Wang W."/>
            <person name="Eden J.S."/>
            <person name="Shen J.J."/>
            <person name="Liu L."/>
            <person name="Holmes E.C."/>
            <person name="Zhang Y.Z."/>
        </authorList>
    </citation>
    <scope>NUCLEOTIDE SEQUENCE [LARGE SCALE GENOMIC DNA]</scope>
    <source>
        <strain evidence="1">LPSF32245</strain>
    </source>
</reference>